<dbReference type="SUPFAM" id="SSF74653">
    <property type="entry name" value="TolA/TonB C-terminal domain"/>
    <property type="match status" value="1"/>
</dbReference>
<evidence type="ECO:0000313" key="13">
    <source>
        <dbReference type="EMBL" id="RDU65963.1"/>
    </source>
</evidence>
<dbReference type="PANTHER" id="PTHR33446:SF2">
    <property type="entry name" value="PROTEIN TONB"/>
    <property type="match status" value="1"/>
</dbReference>
<accession>A0A3D8ILH0</accession>
<keyword evidence="8 11" id="KW-1133">Transmembrane helix</keyword>
<reference evidence="13 14" key="1">
    <citation type="submission" date="2018-04" db="EMBL/GenBank/DDBJ databases">
        <title>Novel Campyloabacter and Helicobacter Species and Strains.</title>
        <authorList>
            <person name="Mannion A.J."/>
            <person name="Shen Z."/>
            <person name="Fox J.G."/>
        </authorList>
    </citation>
    <scope>NUCLEOTIDE SEQUENCE [LARGE SCALE GENOMIC DNA]</scope>
    <source>
        <strain evidence="13 14">MIT 17-337</strain>
    </source>
</reference>
<keyword evidence="14" id="KW-1185">Reference proteome</keyword>
<comment type="subcellular location">
    <subcellularLocation>
        <location evidence="1">Cell inner membrane</location>
        <topology evidence="1">Single-pass membrane protein</topology>
        <orientation evidence="1">Periplasmic side</orientation>
    </subcellularLocation>
</comment>
<evidence type="ECO:0000256" key="7">
    <source>
        <dbReference type="ARBA" id="ARBA00022927"/>
    </source>
</evidence>
<feature type="region of interest" description="Disordered" evidence="10">
    <location>
        <begin position="62"/>
        <end position="97"/>
    </location>
</feature>
<feature type="compositionally biased region" description="Basic residues" evidence="10">
    <location>
        <begin position="73"/>
        <end position="84"/>
    </location>
</feature>
<evidence type="ECO:0000256" key="6">
    <source>
        <dbReference type="ARBA" id="ARBA00022692"/>
    </source>
</evidence>
<feature type="domain" description="TonB C-terminal" evidence="12">
    <location>
        <begin position="155"/>
        <end position="244"/>
    </location>
</feature>
<keyword evidence="4" id="KW-1003">Cell membrane</keyword>
<keyword evidence="6 11" id="KW-0812">Transmembrane</keyword>
<dbReference type="GO" id="GO:0015891">
    <property type="term" value="P:siderophore transport"/>
    <property type="evidence" value="ECO:0007669"/>
    <property type="project" value="InterPro"/>
</dbReference>
<dbReference type="InterPro" id="IPR003538">
    <property type="entry name" value="TonB"/>
</dbReference>
<comment type="similarity">
    <text evidence="2">Belongs to the TonB family.</text>
</comment>
<dbReference type="Gene3D" id="3.30.1150.10">
    <property type="match status" value="1"/>
</dbReference>
<dbReference type="GO" id="GO:0030288">
    <property type="term" value="C:outer membrane-bounded periplasmic space"/>
    <property type="evidence" value="ECO:0007669"/>
    <property type="project" value="InterPro"/>
</dbReference>
<dbReference type="InterPro" id="IPR006260">
    <property type="entry name" value="TonB/TolA_C"/>
</dbReference>
<keyword evidence="3" id="KW-0813">Transport</keyword>
<dbReference type="AlphaFoldDB" id="A0A3D8ILH0"/>
<dbReference type="RefSeq" id="WP_115542915.1">
    <property type="nucleotide sequence ID" value="NZ_NXLQ01000008.1"/>
</dbReference>
<proteinExistence type="inferred from homology"/>
<organism evidence="13 14">
    <name type="scientific">Helicobacter didelphidarum</name>
    <dbReference type="NCBI Taxonomy" id="2040648"/>
    <lineage>
        <taxon>Bacteria</taxon>
        <taxon>Pseudomonadati</taxon>
        <taxon>Campylobacterota</taxon>
        <taxon>Epsilonproteobacteria</taxon>
        <taxon>Campylobacterales</taxon>
        <taxon>Helicobacteraceae</taxon>
        <taxon>Helicobacter</taxon>
    </lineage>
</organism>
<keyword evidence="5" id="KW-0997">Cell inner membrane</keyword>
<dbReference type="PANTHER" id="PTHR33446">
    <property type="entry name" value="PROTEIN TONB-RELATED"/>
    <property type="match status" value="1"/>
</dbReference>
<name>A0A3D8ILH0_9HELI</name>
<dbReference type="GO" id="GO:0098797">
    <property type="term" value="C:plasma membrane protein complex"/>
    <property type="evidence" value="ECO:0007669"/>
    <property type="project" value="TreeGrafter"/>
</dbReference>
<dbReference type="Pfam" id="PF03544">
    <property type="entry name" value="TonB_C"/>
    <property type="match status" value="1"/>
</dbReference>
<gene>
    <name evidence="13" type="ORF">CQA53_04905</name>
</gene>
<feature type="transmembrane region" description="Helical" evidence="11">
    <location>
        <begin position="15"/>
        <end position="35"/>
    </location>
</feature>
<protein>
    <submittedName>
        <fullName evidence="13">Energy transducer TonB</fullName>
    </submittedName>
</protein>
<evidence type="ECO:0000259" key="12">
    <source>
        <dbReference type="PROSITE" id="PS52015"/>
    </source>
</evidence>
<evidence type="ECO:0000256" key="5">
    <source>
        <dbReference type="ARBA" id="ARBA00022519"/>
    </source>
</evidence>
<dbReference type="Proteomes" id="UP000256379">
    <property type="component" value="Unassembled WGS sequence"/>
</dbReference>
<keyword evidence="7" id="KW-0653">Protein transport</keyword>
<dbReference type="NCBIfam" id="TIGR01352">
    <property type="entry name" value="tonB_Cterm"/>
    <property type="match status" value="1"/>
</dbReference>
<evidence type="ECO:0000256" key="4">
    <source>
        <dbReference type="ARBA" id="ARBA00022475"/>
    </source>
</evidence>
<evidence type="ECO:0000256" key="9">
    <source>
        <dbReference type="ARBA" id="ARBA00023136"/>
    </source>
</evidence>
<dbReference type="EMBL" id="NXLQ01000008">
    <property type="protein sequence ID" value="RDU65963.1"/>
    <property type="molecule type" value="Genomic_DNA"/>
</dbReference>
<dbReference type="OrthoDB" id="5398495at2"/>
<comment type="caution">
    <text evidence="13">The sequence shown here is derived from an EMBL/GenBank/DDBJ whole genome shotgun (WGS) entry which is preliminary data.</text>
</comment>
<dbReference type="InterPro" id="IPR037682">
    <property type="entry name" value="TonB_C"/>
</dbReference>
<dbReference type="GO" id="GO:0055085">
    <property type="term" value="P:transmembrane transport"/>
    <property type="evidence" value="ECO:0007669"/>
    <property type="project" value="InterPro"/>
</dbReference>
<dbReference type="PRINTS" id="PR01374">
    <property type="entry name" value="TONBPROTEIN"/>
</dbReference>
<evidence type="ECO:0000256" key="11">
    <source>
        <dbReference type="SAM" id="Phobius"/>
    </source>
</evidence>
<dbReference type="PROSITE" id="PS52015">
    <property type="entry name" value="TONB_CTD"/>
    <property type="match status" value="1"/>
</dbReference>
<dbReference type="InterPro" id="IPR051045">
    <property type="entry name" value="TonB-dependent_transducer"/>
</dbReference>
<evidence type="ECO:0000256" key="2">
    <source>
        <dbReference type="ARBA" id="ARBA00006555"/>
    </source>
</evidence>
<evidence type="ECO:0000256" key="8">
    <source>
        <dbReference type="ARBA" id="ARBA00022989"/>
    </source>
</evidence>
<evidence type="ECO:0000256" key="3">
    <source>
        <dbReference type="ARBA" id="ARBA00022448"/>
    </source>
</evidence>
<sequence length="244" mass="27615">MINLELIRNTIKNPSFYGVVFAFVGAAGIFGYSVYHDSNIMKEKENGDNFVTIQLTAYAPPSNDPIAEQIQKPKPKQHKKRKRHREIDAPPKPTPSDLQVKKEIQKEEIPQVTEMKKIEQEVVDAQTTTTIQSSPDALANENIKVMRYSEGIDSAFLRAIRVAIEKRHDYPNLAKQRGYEGEVLIKFLIQESGEVSNIEVIHGSKYSVLDKAAVKTLRRACKDFPKPPETTYIEIPIGYMLAKS</sequence>
<dbReference type="GO" id="GO:0015031">
    <property type="term" value="P:protein transport"/>
    <property type="evidence" value="ECO:0007669"/>
    <property type="project" value="UniProtKB-KW"/>
</dbReference>
<evidence type="ECO:0000256" key="10">
    <source>
        <dbReference type="SAM" id="MobiDB-lite"/>
    </source>
</evidence>
<evidence type="ECO:0000256" key="1">
    <source>
        <dbReference type="ARBA" id="ARBA00004383"/>
    </source>
</evidence>
<keyword evidence="9 11" id="KW-0472">Membrane</keyword>
<dbReference type="GO" id="GO:0031992">
    <property type="term" value="F:energy transducer activity"/>
    <property type="evidence" value="ECO:0007669"/>
    <property type="project" value="InterPro"/>
</dbReference>
<evidence type="ECO:0000313" key="14">
    <source>
        <dbReference type="Proteomes" id="UP000256379"/>
    </source>
</evidence>